<feature type="transmembrane region" description="Helical" evidence="1">
    <location>
        <begin position="88"/>
        <end position="111"/>
    </location>
</feature>
<name>A0A1P8F570_9CHLR</name>
<evidence type="ECO:0000313" key="2">
    <source>
        <dbReference type="EMBL" id="APV43613.1"/>
    </source>
</evidence>
<protein>
    <recommendedName>
        <fullName evidence="4">DUF4386 family protein</fullName>
    </recommendedName>
</protein>
<dbReference type="Pfam" id="PF14329">
    <property type="entry name" value="DUF4386"/>
    <property type="match status" value="1"/>
</dbReference>
<feature type="transmembrane region" description="Helical" evidence="1">
    <location>
        <begin position="168"/>
        <end position="186"/>
    </location>
</feature>
<accession>A0A1P8F570</accession>
<sequence length="229" mass="24022">MNNLQKFGGFAALYMALAYLAGMIIFFAVLDFPSITDAGQKVASLVENQWIIFSTNLLMYVFFGVFLIVLSLALYNRLKSGAQSLMQLAASIGIIWAGSLIASGMVANAGIDPVVGLYATDPGQAALTWQGIESVANGLGNGNGEILGGLFTLLVSLAALRTGGFPKALNIIGIVVGAVGIISVVPGATDSMVGLFGLGQIVWFVWLGILLLRNKMSQKPVASNEIYEA</sequence>
<evidence type="ECO:0000256" key="1">
    <source>
        <dbReference type="SAM" id="Phobius"/>
    </source>
</evidence>
<organism evidence="2 3">
    <name type="scientific">Dehalogenimonas formicexedens</name>
    <dbReference type="NCBI Taxonomy" id="1839801"/>
    <lineage>
        <taxon>Bacteria</taxon>
        <taxon>Bacillati</taxon>
        <taxon>Chloroflexota</taxon>
        <taxon>Dehalococcoidia</taxon>
        <taxon>Dehalococcoidales</taxon>
        <taxon>Dehalococcoidaceae</taxon>
        <taxon>Dehalogenimonas</taxon>
    </lineage>
</organism>
<keyword evidence="3" id="KW-1185">Reference proteome</keyword>
<dbReference type="InterPro" id="IPR025495">
    <property type="entry name" value="DUF4386"/>
</dbReference>
<dbReference type="KEGG" id="dfo:Dform_00250"/>
<dbReference type="RefSeq" id="WP_076003407.1">
    <property type="nucleotide sequence ID" value="NZ_CP018258.1"/>
</dbReference>
<evidence type="ECO:0008006" key="4">
    <source>
        <dbReference type="Google" id="ProtNLM"/>
    </source>
</evidence>
<feature type="transmembrane region" description="Helical" evidence="1">
    <location>
        <begin position="192"/>
        <end position="212"/>
    </location>
</feature>
<keyword evidence="1" id="KW-1133">Transmembrane helix</keyword>
<dbReference type="AlphaFoldDB" id="A0A1P8F570"/>
<proteinExistence type="predicted"/>
<dbReference type="EMBL" id="CP018258">
    <property type="protein sequence ID" value="APV43613.1"/>
    <property type="molecule type" value="Genomic_DNA"/>
</dbReference>
<dbReference type="OrthoDB" id="1162205at2"/>
<feature type="transmembrane region" description="Helical" evidence="1">
    <location>
        <begin position="50"/>
        <end position="76"/>
    </location>
</feature>
<keyword evidence="1" id="KW-0472">Membrane</keyword>
<keyword evidence="1" id="KW-0812">Transmembrane</keyword>
<evidence type="ECO:0000313" key="3">
    <source>
        <dbReference type="Proteomes" id="UP000185934"/>
    </source>
</evidence>
<feature type="transmembrane region" description="Helical" evidence="1">
    <location>
        <begin position="7"/>
        <end position="30"/>
    </location>
</feature>
<dbReference type="STRING" id="1839801.Dform_00250"/>
<reference evidence="3" key="1">
    <citation type="submission" date="2016-11" db="EMBL/GenBank/DDBJ databases">
        <title>Dehalogenimonas formicexedens sp. nov., a chlorinated alkane respiring bacterium isolated from contaminated groundwater.</title>
        <authorList>
            <person name="Key T.A."/>
            <person name="Bowman K.S."/>
            <person name="Lee I."/>
            <person name="Chun J."/>
            <person name="Albuquerque L."/>
            <person name="da Costa M.S."/>
            <person name="Rainey F.A."/>
            <person name="Moe W.M."/>
        </authorList>
    </citation>
    <scope>NUCLEOTIDE SEQUENCE [LARGE SCALE GENOMIC DNA]</scope>
    <source>
        <strain evidence="3">NSZ-14</strain>
    </source>
</reference>
<feature type="transmembrane region" description="Helical" evidence="1">
    <location>
        <begin position="144"/>
        <end position="161"/>
    </location>
</feature>
<dbReference type="Proteomes" id="UP000185934">
    <property type="component" value="Chromosome"/>
</dbReference>
<gene>
    <name evidence="2" type="ORF">Dform_00250</name>
</gene>